<dbReference type="InterPro" id="IPR030807">
    <property type="entry name" value="Methyltran_NanM"/>
</dbReference>
<accession>A0AAE9K9G1</accession>
<dbReference type="EMBL" id="CP091957">
    <property type="protein sequence ID" value="UOG55412.1"/>
    <property type="molecule type" value="Genomic_DNA"/>
</dbReference>
<dbReference type="EC" id="2.1.1.-" evidence="1"/>
<sequence length="360" mass="41829">MDKIKLENNNDLLNILMADQKSQTDDLYKPGNYWLKYSRRIYEEIQKSGLENFRHNVNIGKGYADVINKNPFELVKNPWSLKEKIIRKIPNLPIVNRYVTNICLQWIESLFSQMLSFRSKYYSVLYGSVVKDFASRLKKIDYGIGNPTNVVNFDGHTIGLSYFKAMLRLSAFEKKINFNKCHVLFELGGGFGSTTDLIIRLYPSIKKIIYLDIPPNLYIGTQYLKSIYGKECIKDYLHTRHQTEIRFVEKSDQLEILAITPWQLSKLQAQVDIFYNTESFQEMPLKIIRNYSKYISKLMTKSKNVCLSFYEHTNVPDTIDPNVVKFEVSEQLGIDIKEFSPEFIVDDGSILMCGSTSETN</sequence>
<keyword evidence="1" id="KW-0489">Methyltransferase</keyword>
<dbReference type="RefSeq" id="WP_243815163.1">
    <property type="nucleotide sequence ID" value="NZ_CP091928.1"/>
</dbReference>
<dbReference type="AlphaFoldDB" id="A0AAE9K9G1"/>
<dbReference type="GO" id="GO:0008168">
    <property type="term" value="F:methyltransferase activity"/>
    <property type="evidence" value="ECO:0007669"/>
    <property type="project" value="UniProtKB-KW"/>
</dbReference>
<evidence type="ECO:0000313" key="1">
    <source>
        <dbReference type="EMBL" id="UOG55412.1"/>
    </source>
</evidence>
<keyword evidence="1" id="KW-0808">Transferase</keyword>
<evidence type="ECO:0000313" key="2">
    <source>
        <dbReference type="Proteomes" id="UP000829829"/>
    </source>
</evidence>
<proteinExistence type="predicted"/>
<dbReference type="GO" id="GO:0032259">
    <property type="term" value="P:methylation"/>
    <property type="evidence" value="ECO:0007669"/>
    <property type="project" value="UniProtKB-KW"/>
</dbReference>
<name>A0AAE9K9G1_9LEPT</name>
<reference evidence="1" key="1">
    <citation type="submission" date="2022-02" db="EMBL/GenBank/DDBJ databases">
        <title>The genetically variable rfb locus in Leptospira is a mobile cassette and a molecular signature of serovar identity.</title>
        <authorList>
            <person name="Nieves C."/>
            <person name="Vincent A.T."/>
            <person name="Zarantonelli L."/>
            <person name="Picardeau M."/>
            <person name="Veyrier F.J."/>
            <person name="Buschiazzo A."/>
        </authorList>
    </citation>
    <scope>NUCLEOTIDE SEQUENCE</scope>
    <source>
        <strain evidence="1">IP1512017</strain>
    </source>
</reference>
<gene>
    <name evidence="1" type="ORF">MAL03_10840</name>
</gene>
<organism evidence="1 2">
    <name type="scientific">Leptospira noguchii</name>
    <dbReference type="NCBI Taxonomy" id="28182"/>
    <lineage>
        <taxon>Bacteria</taxon>
        <taxon>Pseudomonadati</taxon>
        <taxon>Spirochaetota</taxon>
        <taxon>Spirochaetia</taxon>
        <taxon>Leptospirales</taxon>
        <taxon>Leptospiraceae</taxon>
        <taxon>Leptospira</taxon>
    </lineage>
</organism>
<dbReference type="NCBIfam" id="TIGR04371">
    <property type="entry name" value="methyltran_NanM"/>
    <property type="match status" value="1"/>
</dbReference>
<dbReference type="Proteomes" id="UP000829829">
    <property type="component" value="Chromosome 1"/>
</dbReference>
<protein>
    <submittedName>
        <fullName evidence="1">Sugar O-methyltransferase</fullName>
        <ecNumber evidence="1">2.1.1.-</ecNumber>
    </submittedName>
</protein>